<keyword evidence="1" id="KW-0812">Transmembrane</keyword>
<comment type="caution">
    <text evidence="2">The sequence shown here is derived from an EMBL/GenBank/DDBJ whole genome shotgun (WGS) entry which is preliminary data.</text>
</comment>
<evidence type="ECO:0000313" key="2">
    <source>
        <dbReference type="EMBL" id="RLL48045.1"/>
    </source>
</evidence>
<keyword evidence="1" id="KW-0472">Membrane</keyword>
<proteinExistence type="predicted"/>
<keyword evidence="1" id="KW-1133">Transmembrane helix</keyword>
<dbReference type="Proteomes" id="UP000270219">
    <property type="component" value="Unassembled WGS sequence"/>
</dbReference>
<feature type="transmembrane region" description="Helical" evidence="1">
    <location>
        <begin position="91"/>
        <end position="110"/>
    </location>
</feature>
<evidence type="ECO:0000313" key="3">
    <source>
        <dbReference type="Proteomes" id="UP000270219"/>
    </source>
</evidence>
<dbReference type="PIRSF" id="PIRSF029895">
    <property type="entry name" value="SpoIV"/>
    <property type="match status" value="1"/>
</dbReference>
<dbReference type="AlphaFoldDB" id="A0A498DET7"/>
<protein>
    <submittedName>
        <fullName evidence="2">Sporulation protein YqfD</fullName>
    </submittedName>
</protein>
<evidence type="ECO:0000256" key="1">
    <source>
        <dbReference type="SAM" id="Phobius"/>
    </source>
</evidence>
<dbReference type="InterPro" id="IPR010690">
    <property type="entry name" value="YqfD"/>
</dbReference>
<accession>A0A498DET7</accession>
<dbReference type="Pfam" id="PF06898">
    <property type="entry name" value="YqfD"/>
    <property type="match status" value="1"/>
</dbReference>
<reference evidence="2 3" key="1">
    <citation type="submission" date="2018-10" db="EMBL/GenBank/DDBJ databases">
        <title>Oceanobacillus sp. YLB-02 draft genome.</title>
        <authorList>
            <person name="Yu L."/>
        </authorList>
    </citation>
    <scope>NUCLEOTIDE SEQUENCE [LARGE SCALE GENOMIC DNA]</scope>
    <source>
        <strain evidence="2 3">YLB-02</strain>
    </source>
</reference>
<keyword evidence="3" id="KW-1185">Reference proteome</keyword>
<dbReference type="EMBL" id="RCHR01000001">
    <property type="protein sequence ID" value="RLL48045.1"/>
    <property type="molecule type" value="Genomic_DNA"/>
</dbReference>
<gene>
    <name evidence="2" type="primary">yqfD</name>
    <name evidence="2" type="ORF">D8M04_01835</name>
</gene>
<dbReference type="OrthoDB" id="1640349at2"/>
<dbReference type="NCBIfam" id="TIGR02876">
    <property type="entry name" value="spore_yqfD"/>
    <property type="match status" value="1"/>
</dbReference>
<dbReference type="RefSeq" id="WP_121520843.1">
    <property type="nucleotide sequence ID" value="NZ_RCHR01000001.1"/>
</dbReference>
<name>A0A498DET7_9BACI</name>
<organism evidence="2 3">
    <name type="scientific">Oceanobacillus piezotolerans</name>
    <dbReference type="NCBI Taxonomy" id="2448030"/>
    <lineage>
        <taxon>Bacteria</taxon>
        <taxon>Bacillati</taxon>
        <taxon>Bacillota</taxon>
        <taxon>Bacilli</taxon>
        <taxon>Bacillales</taxon>
        <taxon>Bacillaceae</taxon>
        <taxon>Oceanobacillus</taxon>
    </lineage>
</organism>
<sequence length="408" mass="47075">MKQVQGTFITGYVTILIRGHYPELFFQKCTNHGITVWNIKKINNEACEGNMKLSDVKEVRKLIRKTHYKLSFIQKKGYPFHYKRFIRKKPLLFGLIISLFFIFFLSNIIWDIRISGVPKDIEEKIEKQLEQYGIHKGAWIFSIDSPNSIQQELIKDVPELLWVGVSQKGTTFMLEGVEKLVVKEEKPLEPRNLIASKKGVISNIYVAKGLPMVSVNDYVEPGDMLVSGKIGENEIEQEEKDDEGKEMNYDYVAAEGDITAKTWYEVNVTVPFHYNYEELTGRKEKKYHLKFGDFQLPIWGFQAPEFENIHYDPYEKPIHFFKWKLPVGFVESTLSEKQVFQGKRTKEEAIQVGVEQAKSELLLGLGPEAKILTEKVLHESIEDGKVNLSIYITVEEEIATAQPINQGD</sequence>